<name>A0A3D9JSB2_9BACL</name>
<evidence type="ECO:0000313" key="2">
    <source>
        <dbReference type="Proteomes" id="UP000256977"/>
    </source>
</evidence>
<reference evidence="1 2" key="1">
    <citation type="submission" date="2018-07" db="EMBL/GenBank/DDBJ databases">
        <title>Genomic Encyclopedia of Type Strains, Phase III (KMG-III): the genomes of soil and plant-associated and newly described type strains.</title>
        <authorList>
            <person name="Whitman W."/>
        </authorList>
    </citation>
    <scope>NUCLEOTIDE SEQUENCE [LARGE SCALE GENOMIC DNA]</scope>
    <source>
        <strain evidence="1 2">CECT 7287</strain>
    </source>
</reference>
<accession>A0A3D9JSB2</accession>
<keyword evidence="2" id="KW-1185">Reference proteome</keyword>
<proteinExistence type="predicted"/>
<dbReference type="Proteomes" id="UP000256977">
    <property type="component" value="Unassembled WGS sequence"/>
</dbReference>
<comment type="caution">
    <text evidence="1">The sequence shown here is derived from an EMBL/GenBank/DDBJ whole genome shotgun (WGS) entry which is preliminary data.</text>
</comment>
<dbReference type="AlphaFoldDB" id="A0A3D9JSB2"/>
<protein>
    <submittedName>
        <fullName evidence="1">Uncharacterized protein</fullName>
    </submittedName>
</protein>
<dbReference type="EMBL" id="QRDZ01000010">
    <property type="protein sequence ID" value="RED76934.1"/>
    <property type="molecule type" value="Genomic_DNA"/>
</dbReference>
<sequence length="34" mass="3970">MLSLYRIEVLMKKLPARSGSFFIILQALNQANFR</sequence>
<gene>
    <name evidence="1" type="ORF">DFP98_110157</name>
</gene>
<evidence type="ECO:0000313" key="1">
    <source>
        <dbReference type="EMBL" id="RED76934.1"/>
    </source>
</evidence>
<organism evidence="1 2">
    <name type="scientific">Cohnella phaseoli</name>
    <dbReference type="NCBI Taxonomy" id="456490"/>
    <lineage>
        <taxon>Bacteria</taxon>
        <taxon>Bacillati</taxon>
        <taxon>Bacillota</taxon>
        <taxon>Bacilli</taxon>
        <taxon>Bacillales</taxon>
        <taxon>Paenibacillaceae</taxon>
        <taxon>Cohnella</taxon>
    </lineage>
</organism>